<evidence type="ECO:0000256" key="9">
    <source>
        <dbReference type="RuleBase" id="RU366046"/>
    </source>
</evidence>
<dbReference type="InterPro" id="IPR005886">
    <property type="entry name" value="UDP_G4E"/>
</dbReference>
<dbReference type="UniPathway" id="UPA00214"/>
<evidence type="ECO:0000256" key="4">
    <source>
        <dbReference type="ARBA" id="ARBA00007637"/>
    </source>
</evidence>
<dbReference type="GO" id="GO:0006012">
    <property type="term" value="P:galactose metabolic process"/>
    <property type="evidence" value="ECO:0007669"/>
    <property type="project" value="UniProtKB-UniPathway"/>
</dbReference>
<dbReference type="Gene3D" id="3.40.50.720">
    <property type="entry name" value="NAD(P)-binding Rossmann-like Domain"/>
    <property type="match status" value="1"/>
</dbReference>
<comment type="subunit">
    <text evidence="9">Homodimer.</text>
</comment>
<reference evidence="11 12" key="1">
    <citation type="submission" date="2017-11" db="EMBL/GenBank/DDBJ databases">
        <title>Genomic Encyclopedia of Archaeal and Bacterial Type Strains, Phase II (KMG-II): From Individual Species to Whole Genera.</title>
        <authorList>
            <person name="Goeker M."/>
        </authorList>
    </citation>
    <scope>NUCLEOTIDE SEQUENCE [LARGE SCALE GENOMIC DNA]</scope>
    <source>
        <strain evidence="11 12">DSM 28175</strain>
    </source>
</reference>
<evidence type="ECO:0000313" key="12">
    <source>
        <dbReference type="Proteomes" id="UP000242687"/>
    </source>
</evidence>
<dbReference type="InterPro" id="IPR036291">
    <property type="entry name" value="NAD(P)-bd_dom_sf"/>
</dbReference>
<evidence type="ECO:0000256" key="8">
    <source>
        <dbReference type="ARBA" id="ARBA00023235"/>
    </source>
</evidence>
<dbReference type="Gene3D" id="3.90.25.10">
    <property type="entry name" value="UDP-galactose 4-epimerase, domain 1"/>
    <property type="match status" value="1"/>
</dbReference>
<dbReference type="SUPFAM" id="SSF51735">
    <property type="entry name" value="NAD(P)-binding Rossmann-fold domains"/>
    <property type="match status" value="1"/>
</dbReference>
<dbReference type="NCBIfam" id="TIGR01179">
    <property type="entry name" value="galE"/>
    <property type="match status" value="1"/>
</dbReference>
<dbReference type="InterPro" id="IPR016040">
    <property type="entry name" value="NAD(P)-bd_dom"/>
</dbReference>
<keyword evidence="8 9" id="KW-0413">Isomerase</keyword>
<evidence type="ECO:0000256" key="2">
    <source>
        <dbReference type="ARBA" id="ARBA00001911"/>
    </source>
</evidence>
<comment type="pathway">
    <text evidence="3 9">Carbohydrate metabolism; galactose metabolism.</text>
</comment>
<sequence>MKKILVTGGLGFIGSHTVVELVNAGYEPIIVDDLSNSHPKMLDQLAKIIGHVPQFYKLDLCDEHAVKQLAADEPEIAGIIHFAAFKAVGESVNFPMKYYRNNFYSLINILTAYWEKPLNFVFSSSCTVYGQPEQLPVTENAPVKAAESPYGNTKQIAEEILKDMIASGGSKYKVISLRYFNPVGAHPSALIGELPIGVPQNLVPFITQTAIGKREKITVFGNDYNTSDGSCVRDYIHVVDLAKAHVAALQLMEKESFSGYDVYNLGTGKGSTVLEVIKAFEESTGVKLNYQIGPRRGGDVEQVWGDVTKSKNGLQWQTELGLDVMMKSAWDWEKYIAENPL</sequence>
<dbReference type="EC" id="5.1.3.2" evidence="5 9"/>
<dbReference type="GO" id="GO:0003978">
    <property type="term" value="F:UDP-glucose 4-epimerase activity"/>
    <property type="evidence" value="ECO:0007669"/>
    <property type="project" value="UniProtKB-UniRule"/>
</dbReference>
<evidence type="ECO:0000313" key="11">
    <source>
        <dbReference type="EMBL" id="PJJ84006.1"/>
    </source>
</evidence>
<dbReference type="RefSeq" id="WP_100340222.1">
    <property type="nucleotide sequence ID" value="NZ_PGFJ01000001.1"/>
</dbReference>
<dbReference type="PANTHER" id="PTHR43725:SF47">
    <property type="entry name" value="UDP-GLUCOSE 4-EPIMERASE"/>
    <property type="match status" value="1"/>
</dbReference>
<dbReference type="AlphaFoldDB" id="A0A2H9VT60"/>
<evidence type="ECO:0000256" key="3">
    <source>
        <dbReference type="ARBA" id="ARBA00004947"/>
    </source>
</evidence>
<dbReference type="OrthoDB" id="9801785at2"/>
<gene>
    <name evidence="11" type="ORF">CLV57_1004</name>
</gene>
<feature type="domain" description="NAD(P)-binding" evidence="10">
    <location>
        <begin position="5"/>
        <end position="327"/>
    </location>
</feature>
<proteinExistence type="inferred from homology"/>
<evidence type="ECO:0000256" key="6">
    <source>
        <dbReference type="ARBA" id="ARBA00018569"/>
    </source>
</evidence>
<dbReference type="Proteomes" id="UP000242687">
    <property type="component" value="Unassembled WGS sequence"/>
</dbReference>
<protein>
    <recommendedName>
        <fullName evidence="6 9">UDP-glucose 4-epimerase</fullName>
        <ecNumber evidence="5 9">5.1.3.2</ecNumber>
    </recommendedName>
</protein>
<comment type="similarity">
    <text evidence="4 9">Belongs to the NAD(P)-dependent epimerase/dehydratase family.</text>
</comment>
<dbReference type="PANTHER" id="PTHR43725">
    <property type="entry name" value="UDP-GLUCOSE 4-EPIMERASE"/>
    <property type="match status" value="1"/>
</dbReference>
<comment type="caution">
    <text evidence="11">The sequence shown here is derived from an EMBL/GenBank/DDBJ whole genome shotgun (WGS) entry which is preliminary data.</text>
</comment>
<evidence type="ECO:0000256" key="7">
    <source>
        <dbReference type="ARBA" id="ARBA00023027"/>
    </source>
</evidence>
<comment type="catalytic activity">
    <reaction evidence="1 9">
        <text>UDP-alpha-D-glucose = UDP-alpha-D-galactose</text>
        <dbReference type="Rhea" id="RHEA:22168"/>
        <dbReference type="ChEBI" id="CHEBI:58885"/>
        <dbReference type="ChEBI" id="CHEBI:66914"/>
        <dbReference type="EC" id="5.1.3.2"/>
    </reaction>
</comment>
<dbReference type="GO" id="GO:0005829">
    <property type="term" value="C:cytosol"/>
    <property type="evidence" value="ECO:0007669"/>
    <property type="project" value="TreeGrafter"/>
</dbReference>
<accession>A0A2H9VT60</accession>
<evidence type="ECO:0000256" key="5">
    <source>
        <dbReference type="ARBA" id="ARBA00013189"/>
    </source>
</evidence>
<evidence type="ECO:0000259" key="10">
    <source>
        <dbReference type="Pfam" id="PF16363"/>
    </source>
</evidence>
<keyword evidence="7 9" id="KW-0520">NAD</keyword>
<dbReference type="EMBL" id="PGFJ01000001">
    <property type="protein sequence ID" value="PJJ84006.1"/>
    <property type="molecule type" value="Genomic_DNA"/>
</dbReference>
<keyword evidence="12" id="KW-1185">Reference proteome</keyword>
<name>A0A2H9VT60_9SPHI</name>
<evidence type="ECO:0000256" key="1">
    <source>
        <dbReference type="ARBA" id="ARBA00000083"/>
    </source>
</evidence>
<dbReference type="CDD" id="cd05247">
    <property type="entry name" value="UDP_G4E_1_SDR_e"/>
    <property type="match status" value="1"/>
</dbReference>
<comment type="cofactor">
    <cofactor evidence="2 9">
        <name>NAD(+)</name>
        <dbReference type="ChEBI" id="CHEBI:57540"/>
    </cofactor>
</comment>
<keyword evidence="9" id="KW-0119">Carbohydrate metabolism</keyword>
<organism evidence="11 12">
    <name type="scientific">Mucilaginibacter auburnensis</name>
    <dbReference type="NCBI Taxonomy" id="1457233"/>
    <lineage>
        <taxon>Bacteria</taxon>
        <taxon>Pseudomonadati</taxon>
        <taxon>Bacteroidota</taxon>
        <taxon>Sphingobacteriia</taxon>
        <taxon>Sphingobacteriales</taxon>
        <taxon>Sphingobacteriaceae</taxon>
        <taxon>Mucilaginibacter</taxon>
    </lineage>
</organism>
<dbReference type="Pfam" id="PF16363">
    <property type="entry name" value="GDP_Man_Dehyd"/>
    <property type="match status" value="1"/>
</dbReference>